<feature type="transmembrane region" description="Helical" evidence="1">
    <location>
        <begin position="89"/>
        <end position="110"/>
    </location>
</feature>
<keyword evidence="3" id="KW-1185">Reference proteome</keyword>
<dbReference type="EMBL" id="CP097636">
    <property type="protein sequence ID" value="URI10048.1"/>
    <property type="molecule type" value="Genomic_DNA"/>
</dbReference>
<accession>A0ABY4SAN2</accession>
<sequence>MRPYTAATIYASFVASLIAFVFAFEALDRTRRGYRLEGSSLLEAAATTGFYFIVVFVLIAKFPTWPTKGLLRVQSTFAISGLRTPTHRLCFILMCTGLATVAITSGVYYLNGHANLLGYWFAGFRWAPSPYKIWLWAGLIAAIVGLLGSFLHDAVVGPIVKWVRGERTHDREK</sequence>
<name>A0ABY4SAN2_AQUTE</name>
<reference evidence="2" key="1">
    <citation type="submission" date="2022-05" db="EMBL/GenBank/DDBJ databases">
        <title>An RpoN-dependent PEP-CTERM gene is involved in floc formation of an Aquincola tertiaricarbonis strain.</title>
        <authorList>
            <person name="Qiu D."/>
            <person name="Xia M."/>
        </authorList>
    </citation>
    <scope>NUCLEOTIDE SEQUENCE</scope>
    <source>
        <strain evidence="2">RN12</strain>
    </source>
</reference>
<feature type="transmembrane region" description="Helical" evidence="1">
    <location>
        <begin position="44"/>
        <end position="62"/>
    </location>
</feature>
<feature type="transmembrane region" description="Helical" evidence="1">
    <location>
        <begin position="133"/>
        <end position="151"/>
    </location>
</feature>
<gene>
    <name evidence="2" type="ORF">MW290_31430</name>
</gene>
<feature type="transmembrane region" description="Helical" evidence="1">
    <location>
        <begin position="7"/>
        <end position="24"/>
    </location>
</feature>
<evidence type="ECO:0000313" key="2">
    <source>
        <dbReference type="EMBL" id="URI10048.1"/>
    </source>
</evidence>
<protein>
    <submittedName>
        <fullName evidence="2">Uncharacterized protein</fullName>
    </submittedName>
</protein>
<proteinExistence type="predicted"/>
<keyword evidence="1" id="KW-0812">Transmembrane</keyword>
<dbReference type="Proteomes" id="UP001056201">
    <property type="component" value="Chromosome 2"/>
</dbReference>
<keyword evidence="1" id="KW-1133">Transmembrane helix</keyword>
<dbReference type="RefSeq" id="WP_250198257.1">
    <property type="nucleotide sequence ID" value="NZ_CP097636.1"/>
</dbReference>
<evidence type="ECO:0000313" key="3">
    <source>
        <dbReference type="Proteomes" id="UP001056201"/>
    </source>
</evidence>
<evidence type="ECO:0000256" key="1">
    <source>
        <dbReference type="SAM" id="Phobius"/>
    </source>
</evidence>
<organism evidence="2 3">
    <name type="scientific">Aquincola tertiaricarbonis</name>
    <dbReference type="NCBI Taxonomy" id="391953"/>
    <lineage>
        <taxon>Bacteria</taxon>
        <taxon>Pseudomonadati</taxon>
        <taxon>Pseudomonadota</taxon>
        <taxon>Betaproteobacteria</taxon>
        <taxon>Burkholderiales</taxon>
        <taxon>Sphaerotilaceae</taxon>
        <taxon>Aquincola</taxon>
    </lineage>
</organism>
<keyword evidence="1" id="KW-0472">Membrane</keyword>